<protein>
    <submittedName>
        <fullName evidence="3">MBL fold metallo-hydrolase</fullName>
    </submittedName>
</protein>
<keyword evidence="4" id="KW-1185">Reference proteome</keyword>
<gene>
    <name evidence="3" type="ORF">DZC73_17560</name>
</gene>
<dbReference type="Gene3D" id="3.60.15.10">
    <property type="entry name" value="Ribonuclease Z/Hydroxyacylglutathione hydrolase-like"/>
    <property type="match status" value="1"/>
</dbReference>
<evidence type="ECO:0000313" key="3">
    <source>
        <dbReference type="EMBL" id="RQP22939.1"/>
    </source>
</evidence>
<sequence length="311" mass="34529">MSDVHQTLDRAGITVFERGWLSSNNVLIRGDRDGAVLVDSGYWTHGAQTVELVRHALQGQPLARVVNTHLHSDHCGGNAALQAAFRCVVDVPVGLAEAVDAWDEERLTYAATGQHCPRFVRDEVIDSPSTVTLGRWAWQALAAPGHDPTSLAFYQPDLQVLISADALWENGFGVVFPELEGEAAFDEVAATLDAFEALDVRMVIPGHGPPFTDMPGAIARARSRLESFVSDPPRHAMHAAKVLVKFHLLEVKCEYLDGFWRWLDGTRYFEAVHSRHFPDVPWRDWSREIVSEMNRRGSLQILDGRIMDSGG</sequence>
<dbReference type="GO" id="GO:0016787">
    <property type="term" value="F:hydrolase activity"/>
    <property type="evidence" value="ECO:0007669"/>
    <property type="project" value="UniProtKB-KW"/>
</dbReference>
<dbReference type="SUPFAM" id="SSF56281">
    <property type="entry name" value="Metallo-hydrolase/oxidoreductase"/>
    <property type="match status" value="1"/>
</dbReference>
<evidence type="ECO:0000259" key="2">
    <source>
        <dbReference type="SMART" id="SM00849"/>
    </source>
</evidence>
<dbReference type="Proteomes" id="UP000267464">
    <property type="component" value="Unassembled WGS sequence"/>
</dbReference>
<dbReference type="InterPro" id="IPR036866">
    <property type="entry name" value="RibonucZ/Hydroxyglut_hydro"/>
</dbReference>
<feature type="domain" description="Metallo-beta-lactamase" evidence="2">
    <location>
        <begin position="22"/>
        <end position="207"/>
    </location>
</feature>
<dbReference type="GO" id="GO:0017001">
    <property type="term" value="P:antibiotic catabolic process"/>
    <property type="evidence" value="ECO:0007669"/>
    <property type="project" value="UniProtKB-ARBA"/>
</dbReference>
<dbReference type="PANTHER" id="PTHR42951:SF4">
    <property type="entry name" value="ACYL-COENZYME A THIOESTERASE MBLAC2"/>
    <property type="match status" value="1"/>
</dbReference>
<keyword evidence="3" id="KW-0378">Hydrolase</keyword>
<reference evidence="3 4" key="2">
    <citation type="submission" date="2018-12" db="EMBL/GenBank/DDBJ databases">
        <title>Rhizobacter gummiphilus sp. nov., a rubber-degrading bacterium isolated from the soil of a botanical garden in Japan.</title>
        <authorList>
            <person name="Shunsuke S.S."/>
        </authorList>
    </citation>
    <scope>NUCLEOTIDE SEQUENCE [LARGE SCALE GENOMIC DNA]</scope>
    <source>
        <strain evidence="3 4">S-16</strain>
    </source>
</reference>
<dbReference type="EMBL" id="QUSW01000005">
    <property type="protein sequence ID" value="RQP22939.1"/>
    <property type="molecule type" value="Genomic_DNA"/>
</dbReference>
<dbReference type="CDD" id="cd06262">
    <property type="entry name" value="metallo-hydrolase-like_MBL-fold"/>
    <property type="match status" value="1"/>
</dbReference>
<proteinExistence type="inferred from homology"/>
<dbReference type="OrthoDB" id="2971563at2"/>
<dbReference type="RefSeq" id="WP_124541682.1">
    <property type="nucleotide sequence ID" value="NZ_QUSW01000005.1"/>
</dbReference>
<organism evidence="3 4">
    <name type="scientific">Piscinibacter terrae</name>
    <dbReference type="NCBI Taxonomy" id="2496871"/>
    <lineage>
        <taxon>Bacteria</taxon>
        <taxon>Pseudomonadati</taxon>
        <taxon>Pseudomonadota</taxon>
        <taxon>Betaproteobacteria</taxon>
        <taxon>Burkholderiales</taxon>
        <taxon>Sphaerotilaceae</taxon>
        <taxon>Piscinibacter</taxon>
    </lineage>
</organism>
<reference evidence="3 4" key="1">
    <citation type="submission" date="2018-08" db="EMBL/GenBank/DDBJ databases">
        <authorList>
            <person name="Khan S.A."/>
            <person name="Jeon C.O."/>
            <person name="Chun B.H."/>
            <person name="Jeong S.E."/>
        </authorList>
    </citation>
    <scope>NUCLEOTIDE SEQUENCE [LARGE SCALE GENOMIC DNA]</scope>
    <source>
        <strain evidence="3 4">S-16</strain>
    </source>
</reference>
<accession>A0A3N7JPD7</accession>
<name>A0A3N7JPD7_9BURK</name>
<dbReference type="Pfam" id="PF00753">
    <property type="entry name" value="Lactamase_B"/>
    <property type="match status" value="1"/>
</dbReference>
<comment type="caution">
    <text evidence="3">The sequence shown here is derived from an EMBL/GenBank/DDBJ whole genome shotgun (WGS) entry which is preliminary data.</text>
</comment>
<comment type="similarity">
    <text evidence="1">Belongs to the metallo-beta-lactamase superfamily. Class-B beta-lactamase family.</text>
</comment>
<dbReference type="PANTHER" id="PTHR42951">
    <property type="entry name" value="METALLO-BETA-LACTAMASE DOMAIN-CONTAINING"/>
    <property type="match status" value="1"/>
</dbReference>
<dbReference type="InterPro" id="IPR050855">
    <property type="entry name" value="NDM-1-like"/>
</dbReference>
<dbReference type="SMART" id="SM00849">
    <property type="entry name" value="Lactamase_B"/>
    <property type="match status" value="1"/>
</dbReference>
<dbReference type="AlphaFoldDB" id="A0A3N7JPD7"/>
<evidence type="ECO:0000313" key="4">
    <source>
        <dbReference type="Proteomes" id="UP000267464"/>
    </source>
</evidence>
<evidence type="ECO:0000256" key="1">
    <source>
        <dbReference type="ARBA" id="ARBA00005250"/>
    </source>
</evidence>
<dbReference type="InterPro" id="IPR001279">
    <property type="entry name" value="Metallo-B-lactamas"/>
</dbReference>